<dbReference type="CDD" id="cd17625">
    <property type="entry name" value="REC_OmpR_DrrD-like"/>
    <property type="match status" value="1"/>
</dbReference>
<dbReference type="Gene3D" id="3.40.50.2300">
    <property type="match status" value="1"/>
</dbReference>
<dbReference type="PANTHER" id="PTHR48111:SF22">
    <property type="entry name" value="REGULATOR OF RPOS"/>
    <property type="match status" value="1"/>
</dbReference>
<keyword evidence="2 8" id="KW-0597">Phosphoprotein</keyword>
<sequence>MRILVVEDETTLANTLARCLREEGYATDIAYDGEEGVAFAETVVYDLIILDLMLPRLDGMEVIRRLRNERIETPVLMLTARDTVADKVRGLDAGADDYLTKPFALAELLARVRALLRRESDNKNTVLQVGDLVMDTVSSGSIDVKVDAGNGQVLAQDRDNGQDNEKGAKGIDNDNIQVEQ</sequence>
<evidence type="ECO:0000256" key="8">
    <source>
        <dbReference type="PROSITE-ProRule" id="PRU00169"/>
    </source>
</evidence>
<keyword evidence="3" id="KW-0902">Two-component regulatory system</keyword>
<dbReference type="Proteomes" id="UP000182743">
    <property type="component" value="Unassembled WGS sequence"/>
</dbReference>
<dbReference type="GO" id="GO:0000976">
    <property type="term" value="F:transcription cis-regulatory region binding"/>
    <property type="evidence" value="ECO:0007669"/>
    <property type="project" value="TreeGrafter"/>
</dbReference>
<evidence type="ECO:0000313" key="11">
    <source>
        <dbReference type="EMBL" id="OIQ08321.1"/>
    </source>
</evidence>
<feature type="modified residue" description="4-aspartylphosphate" evidence="8">
    <location>
        <position position="51"/>
    </location>
</feature>
<keyword evidence="4" id="KW-0805">Transcription regulation</keyword>
<evidence type="ECO:0000259" key="10">
    <source>
        <dbReference type="PROSITE" id="PS50110"/>
    </source>
</evidence>
<dbReference type="Gene3D" id="6.10.250.690">
    <property type="match status" value="1"/>
</dbReference>
<evidence type="ECO:0000256" key="4">
    <source>
        <dbReference type="ARBA" id="ARBA00023015"/>
    </source>
</evidence>
<dbReference type="GO" id="GO:0032993">
    <property type="term" value="C:protein-DNA complex"/>
    <property type="evidence" value="ECO:0007669"/>
    <property type="project" value="TreeGrafter"/>
</dbReference>
<dbReference type="AlphaFoldDB" id="A0A1J5JXP2"/>
<dbReference type="PANTHER" id="PTHR48111">
    <property type="entry name" value="REGULATOR OF RPOS"/>
    <property type="match status" value="1"/>
</dbReference>
<reference evidence="11 12" key="1">
    <citation type="submission" date="2016-08" db="EMBL/GenBank/DDBJ databases">
        <title>Genome-based comparison of Moorella thermoacetic strains.</title>
        <authorList>
            <person name="Poehlein A."/>
            <person name="Bengelsdorf F.R."/>
            <person name="Esser C."/>
            <person name="Duerre P."/>
            <person name="Daniel R."/>
        </authorList>
    </citation>
    <scope>NUCLEOTIDE SEQUENCE [LARGE SCALE GENOMIC DNA]</scope>
    <source>
        <strain evidence="11 12">DSM 11768</strain>
    </source>
</reference>
<evidence type="ECO:0000256" key="5">
    <source>
        <dbReference type="ARBA" id="ARBA00023125"/>
    </source>
</evidence>
<dbReference type="SUPFAM" id="SSF52172">
    <property type="entry name" value="CheY-like"/>
    <property type="match status" value="1"/>
</dbReference>
<evidence type="ECO:0000256" key="2">
    <source>
        <dbReference type="ARBA" id="ARBA00022553"/>
    </source>
</evidence>
<evidence type="ECO:0000256" key="9">
    <source>
        <dbReference type="SAM" id="MobiDB-lite"/>
    </source>
</evidence>
<evidence type="ECO:0000256" key="7">
    <source>
        <dbReference type="ARBA" id="ARBA00024867"/>
    </source>
</evidence>
<evidence type="ECO:0000256" key="3">
    <source>
        <dbReference type="ARBA" id="ARBA00023012"/>
    </source>
</evidence>
<evidence type="ECO:0000256" key="1">
    <source>
        <dbReference type="ARBA" id="ARBA00018672"/>
    </source>
</evidence>
<accession>A0A1J5JXP2</accession>
<name>A0A1J5JXP2_NEOTH</name>
<comment type="function">
    <text evidence="7">May play the central regulatory role in sporulation. It may be an element of the effector pathway responsible for the activation of sporulation genes in response to nutritional stress. Spo0A may act in concert with spo0H (a sigma factor) to control the expression of some genes that are critical to the sporulation process.</text>
</comment>
<dbReference type="SMART" id="SM00448">
    <property type="entry name" value="REC"/>
    <property type="match status" value="1"/>
</dbReference>
<dbReference type="InterPro" id="IPR011006">
    <property type="entry name" value="CheY-like_superfamily"/>
</dbReference>
<comment type="caution">
    <text evidence="11">The sequence shown here is derived from an EMBL/GenBank/DDBJ whole genome shotgun (WGS) entry which is preliminary data.</text>
</comment>
<dbReference type="PROSITE" id="PS50110">
    <property type="entry name" value="RESPONSE_REGULATORY"/>
    <property type="match status" value="1"/>
</dbReference>
<dbReference type="InterPro" id="IPR001789">
    <property type="entry name" value="Sig_transdc_resp-reg_receiver"/>
</dbReference>
<organism evidence="11 12">
    <name type="scientific">Neomoorella thermoacetica</name>
    <name type="common">Clostridium thermoaceticum</name>
    <dbReference type="NCBI Taxonomy" id="1525"/>
    <lineage>
        <taxon>Bacteria</taxon>
        <taxon>Bacillati</taxon>
        <taxon>Bacillota</taxon>
        <taxon>Clostridia</taxon>
        <taxon>Neomoorellales</taxon>
        <taxon>Neomoorellaceae</taxon>
        <taxon>Neomoorella</taxon>
    </lineage>
</organism>
<dbReference type="EMBL" id="MIHH01000012">
    <property type="protein sequence ID" value="OIQ08321.1"/>
    <property type="molecule type" value="Genomic_DNA"/>
</dbReference>
<keyword evidence="5" id="KW-0238">DNA-binding</keyword>
<dbReference type="FunFam" id="3.40.50.2300:FF:000001">
    <property type="entry name" value="DNA-binding response regulator PhoB"/>
    <property type="match status" value="1"/>
</dbReference>
<gene>
    <name evidence="11" type="primary">tcrA</name>
    <name evidence="11" type="ORF">MOOR_20400</name>
</gene>
<dbReference type="GO" id="GO:0000156">
    <property type="term" value="F:phosphorelay response regulator activity"/>
    <property type="evidence" value="ECO:0007669"/>
    <property type="project" value="TreeGrafter"/>
</dbReference>
<dbReference type="InterPro" id="IPR039420">
    <property type="entry name" value="WalR-like"/>
</dbReference>
<dbReference type="GO" id="GO:0006355">
    <property type="term" value="P:regulation of DNA-templated transcription"/>
    <property type="evidence" value="ECO:0007669"/>
    <property type="project" value="TreeGrafter"/>
</dbReference>
<evidence type="ECO:0000313" key="12">
    <source>
        <dbReference type="Proteomes" id="UP000182743"/>
    </source>
</evidence>
<proteinExistence type="predicted"/>
<protein>
    <recommendedName>
        <fullName evidence="1">Stage 0 sporulation protein A homolog</fullName>
    </recommendedName>
</protein>
<keyword evidence="6" id="KW-0804">Transcription</keyword>
<feature type="compositionally biased region" description="Basic and acidic residues" evidence="9">
    <location>
        <begin position="156"/>
        <end position="172"/>
    </location>
</feature>
<evidence type="ECO:0000256" key="6">
    <source>
        <dbReference type="ARBA" id="ARBA00023163"/>
    </source>
</evidence>
<dbReference type="GO" id="GO:0005829">
    <property type="term" value="C:cytosol"/>
    <property type="evidence" value="ECO:0007669"/>
    <property type="project" value="TreeGrafter"/>
</dbReference>
<feature type="region of interest" description="Disordered" evidence="9">
    <location>
        <begin position="153"/>
        <end position="180"/>
    </location>
</feature>
<dbReference type="Pfam" id="PF00072">
    <property type="entry name" value="Response_reg"/>
    <property type="match status" value="1"/>
</dbReference>
<feature type="domain" description="Response regulatory" evidence="10">
    <location>
        <begin position="2"/>
        <end position="116"/>
    </location>
</feature>